<dbReference type="Pfam" id="PF01565">
    <property type="entry name" value="FAD_binding_4"/>
    <property type="match status" value="1"/>
</dbReference>
<keyword evidence="7" id="KW-1185">Reference proteome</keyword>
<feature type="domain" description="FAD-binding PCMH-type" evidence="5">
    <location>
        <begin position="2"/>
        <end position="188"/>
    </location>
</feature>
<evidence type="ECO:0000313" key="6">
    <source>
        <dbReference type="EMBL" id="EMR69026.1"/>
    </source>
</evidence>
<dbReference type="InterPro" id="IPR016166">
    <property type="entry name" value="FAD-bd_PCMH"/>
</dbReference>
<keyword evidence="4" id="KW-0560">Oxidoreductase</keyword>
<dbReference type="InterPro" id="IPR016169">
    <property type="entry name" value="FAD-bd_PCMH_sub2"/>
</dbReference>
<dbReference type="Gene3D" id="3.30.465.10">
    <property type="match status" value="1"/>
</dbReference>
<dbReference type="GO" id="GO:0016491">
    <property type="term" value="F:oxidoreductase activity"/>
    <property type="evidence" value="ECO:0007669"/>
    <property type="project" value="UniProtKB-KW"/>
</dbReference>
<keyword evidence="2" id="KW-0285">Flavoprotein</keyword>
<dbReference type="AlphaFoldDB" id="M7TGF5"/>
<dbReference type="InterPro" id="IPR006094">
    <property type="entry name" value="Oxid_FAD_bind_N"/>
</dbReference>
<evidence type="ECO:0000256" key="2">
    <source>
        <dbReference type="ARBA" id="ARBA00022630"/>
    </source>
</evidence>
<gene>
    <name evidence="6" type="ORF">UCREL1_3953</name>
</gene>
<reference evidence="7" key="1">
    <citation type="journal article" date="2013" name="Genome Announc.">
        <title>Draft genome sequence of the grapevine dieback fungus Eutypa lata UCR-EL1.</title>
        <authorList>
            <person name="Blanco-Ulate B."/>
            <person name="Rolshausen P.E."/>
            <person name="Cantu D."/>
        </authorList>
    </citation>
    <scope>NUCLEOTIDE SEQUENCE [LARGE SCALE GENOMIC DNA]</scope>
    <source>
        <strain evidence="7">UCR-EL1</strain>
    </source>
</reference>
<evidence type="ECO:0000256" key="4">
    <source>
        <dbReference type="ARBA" id="ARBA00023002"/>
    </source>
</evidence>
<dbReference type="SUPFAM" id="SSF56176">
    <property type="entry name" value="FAD-binding/transporter-associated domain-like"/>
    <property type="match status" value="1"/>
</dbReference>
<sequence>MWDAGLKNIYLPGTTIYTEEVESYWSITAQQRPQCFVQPENTEDVSKAVKVLVQQTECRFAVRSGGHSSNAGANNIDDGVTIDLTSVRPGARWMSVYNTLDPLGIGVAGGRIGIVGVGGLLLGGGCSHYLARHGLATDNIVGFEVVLADGSVVEATTDENPDLYVALKGGGAGQFGIVTRFDLEAFPAVPFWTYGATYHGTDDGINGVQIAALKQWIDGLEDYQDGAAVVFWMYSLALGEITIRQSLIDTTGQVAPPPFQKFLSIPGETSANAAMRNMSEIALTIQSPGYRNIWFSATFWNDERMLAKAVELHEVLVEEILTVIPDGDFETQCFFQPLPAVVGRKGTERGGNILGIDKFDRNAVVLLGSLAVRNMELEAIGRVKMMAWKDALEEYGRSLGLNSDYIYMNYADGSQGVLNSYGAENVQKMRDVSQKYDPKKVFQTRVSGPFKLLTNDTGDF</sequence>
<dbReference type="Gene3D" id="3.40.462.20">
    <property type="match status" value="1"/>
</dbReference>
<dbReference type="Proteomes" id="UP000012174">
    <property type="component" value="Unassembled WGS sequence"/>
</dbReference>
<dbReference type="PANTHER" id="PTHR42973:SF53">
    <property type="entry name" value="FAD-BINDING PCMH-TYPE DOMAIN-CONTAINING PROTEIN-RELATED"/>
    <property type="match status" value="1"/>
</dbReference>
<comment type="similarity">
    <text evidence="1">Belongs to the oxygen-dependent FAD-linked oxidoreductase family.</text>
</comment>
<organism evidence="6 7">
    <name type="scientific">Eutypa lata (strain UCR-EL1)</name>
    <name type="common">Grapevine dieback disease fungus</name>
    <name type="synonym">Eutypa armeniacae</name>
    <dbReference type="NCBI Taxonomy" id="1287681"/>
    <lineage>
        <taxon>Eukaryota</taxon>
        <taxon>Fungi</taxon>
        <taxon>Dikarya</taxon>
        <taxon>Ascomycota</taxon>
        <taxon>Pezizomycotina</taxon>
        <taxon>Sordariomycetes</taxon>
        <taxon>Xylariomycetidae</taxon>
        <taxon>Xylariales</taxon>
        <taxon>Diatrypaceae</taxon>
        <taxon>Eutypa</taxon>
    </lineage>
</organism>
<protein>
    <submittedName>
        <fullName evidence="6">Putative fad binding domain containing protein</fullName>
    </submittedName>
</protein>
<evidence type="ECO:0000256" key="3">
    <source>
        <dbReference type="ARBA" id="ARBA00022827"/>
    </source>
</evidence>
<evidence type="ECO:0000259" key="5">
    <source>
        <dbReference type="PROSITE" id="PS51387"/>
    </source>
</evidence>
<dbReference type="Gene3D" id="3.30.43.10">
    <property type="entry name" value="Uridine Diphospho-n-acetylenolpyruvylglucosamine Reductase, domain 2"/>
    <property type="match status" value="1"/>
</dbReference>
<dbReference type="EMBL" id="KB706141">
    <property type="protein sequence ID" value="EMR69026.1"/>
    <property type="molecule type" value="Genomic_DNA"/>
</dbReference>
<dbReference type="eggNOG" id="KOG1231">
    <property type="taxonomic scope" value="Eukaryota"/>
</dbReference>
<evidence type="ECO:0000256" key="1">
    <source>
        <dbReference type="ARBA" id="ARBA00005466"/>
    </source>
</evidence>
<accession>M7TGF5</accession>
<dbReference type="KEGG" id="ela:UCREL1_3953"/>
<dbReference type="InterPro" id="IPR050416">
    <property type="entry name" value="FAD-linked_Oxidoreductase"/>
</dbReference>
<dbReference type="OrthoDB" id="2151789at2759"/>
<dbReference type="OMA" id="WTENEEA"/>
<name>M7TGF5_EUTLA</name>
<dbReference type="PROSITE" id="PS51387">
    <property type="entry name" value="FAD_PCMH"/>
    <property type="match status" value="1"/>
</dbReference>
<dbReference type="InterPro" id="IPR036318">
    <property type="entry name" value="FAD-bd_PCMH-like_sf"/>
</dbReference>
<dbReference type="HOGENOM" id="CLU_018354_1_1_1"/>
<dbReference type="InterPro" id="IPR012951">
    <property type="entry name" value="BBE"/>
</dbReference>
<keyword evidence="3" id="KW-0274">FAD</keyword>
<dbReference type="GO" id="GO:0071949">
    <property type="term" value="F:FAD binding"/>
    <property type="evidence" value="ECO:0007669"/>
    <property type="project" value="InterPro"/>
</dbReference>
<dbReference type="PANTHER" id="PTHR42973">
    <property type="entry name" value="BINDING OXIDOREDUCTASE, PUTATIVE (AFU_ORTHOLOGUE AFUA_1G17690)-RELATED"/>
    <property type="match status" value="1"/>
</dbReference>
<dbReference type="InterPro" id="IPR016167">
    <property type="entry name" value="FAD-bd_PCMH_sub1"/>
</dbReference>
<evidence type="ECO:0000313" key="7">
    <source>
        <dbReference type="Proteomes" id="UP000012174"/>
    </source>
</evidence>
<dbReference type="Pfam" id="PF08031">
    <property type="entry name" value="BBE"/>
    <property type="match status" value="1"/>
</dbReference>
<proteinExistence type="inferred from homology"/>
<dbReference type="STRING" id="1287681.M7TGF5"/>